<name>I0YSZ0_COCSC</name>
<feature type="chain" id="PRO_5003636629" evidence="2">
    <location>
        <begin position="23"/>
        <end position="366"/>
    </location>
</feature>
<dbReference type="GeneID" id="17039493"/>
<reference evidence="3 4" key="1">
    <citation type="journal article" date="2012" name="Genome Biol.">
        <title>The genome of the polar eukaryotic microalga coccomyxa subellipsoidea reveals traits of cold adaptation.</title>
        <authorList>
            <person name="Blanc G."/>
            <person name="Agarkova I."/>
            <person name="Grimwood J."/>
            <person name="Kuo A."/>
            <person name="Brueggeman A."/>
            <person name="Dunigan D."/>
            <person name="Gurnon J."/>
            <person name="Ladunga I."/>
            <person name="Lindquist E."/>
            <person name="Lucas S."/>
            <person name="Pangilinan J."/>
            <person name="Proschold T."/>
            <person name="Salamov A."/>
            <person name="Schmutz J."/>
            <person name="Weeks D."/>
            <person name="Yamada T."/>
            <person name="Claverie J.M."/>
            <person name="Grigoriev I."/>
            <person name="Van Etten J."/>
            <person name="Lomsadze A."/>
            <person name="Borodovsky M."/>
        </authorList>
    </citation>
    <scope>NUCLEOTIDE SEQUENCE [LARGE SCALE GENOMIC DNA]</scope>
    <source>
        <strain evidence="3 4">C-169</strain>
    </source>
</reference>
<sequence>MQSTRGAAVVLLALLLIQAASARDLQQVALPSAFPGADTGDETAAPTTPAATTPSPTSTSPSTSPAASSPAAATSPSPAAAKAPAPAPTKAPAPAPAAATPAPAPAPAAGAPSAGAPAPGPATGAAPAPGPAAATSGAPAPAGAAIATGGGDSGNTTVIYIQQAGNVQMTSSPSDPNSGTMFMNNALDTTLYDQDYPIRKLGKTSTTNFINAGSPSNGTGAAQWFAPAPQAHSGSPSLRTSNPDAVLLGFNTTYNVYLLLTLSAPVYNFTTNTLAFNYLLQNPGAAKGNTATNGYVANYYINATDSGVLPVTSINSQLTLFTPSLFYTIPCSTTDTPVPIGSCTTSRKGACANGAQGVWKEGTFCA</sequence>
<dbReference type="AlphaFoldDB" id="I0YSZ0"/>
<dbReference type="EMBL" id="AGSI01000012">
    <property type="protein sequence ID" value="EIE21509.1"/>
    <property type="molecule type" value="Genomic_DNA"/>
</dbReference>
<keyword evidence="4" id="KW-1185">Reference proteome</keyword>
<feature type="signal peptide" evidence="2">
    <location>
        <begin position="1"/>
        <end position="22"/>
    </location>
</feature>
<dbReference type="STRING" id="574566.I0YSZ0"/>
<keyword evidence="2" id="KW-0732">Signal</keyword>
<feature type="compositionally biased region" description="Low complexity" evidence="1">
    <location>
        <begin position="96"/>
        <end position="140"/>
    </location>
</feature>
<evidence type="ECO:0000256" key="1">
    <source>
        <dbReference type="SAM" id="MobiDB-lite"/>
    </source>
</evidence>
<dbReference type="OrthoDB" id="10469692at2759"/>
<accession>I0YSZ0</accession>
<feature type="compositionally biased region" description="Low complexity" evidence="1">
    <location>
        <begin position="43"/>
        <end position="84"/>
    </location>
</feature>
<evidence type="ECO:0000256" key="2">
    <source>
        <dbReference type="SAM" id="SignalP"/>
    </source>
</evidence>
<dbReference type="RefSeq" id="XP_005646053.1">
    <property type="nucleotide sequence ID" value="XM_005645996.1"/>
</dbReference>
<dbReference type="Proteomes" id="UP000007264">
    <property type="component" value="Unassembled WGS sequence"/>
</dbReference>
<feature type="compositionally biased region" description="Pro residues" evidence="1">
    <location>
        <begin position="85"/>
        <end position="95"/>
    </location>
</feature>
<protein>
    <submittedName>
        <fullName evidence="3">Uncharacterized protein</fullName>
    </submittedName>
</protein>
<comment type="caution">
    <text evidence="3">The sequence shown here is derived from an EMBL/GenBank/DDBJ whole genome shotgun (WGS) entry which is preliminary data.</text>
</comment>
<organism evidence="3 4">
    <name type="scientific">Coccomyxa subellipsoidea (strain C-169)</name>
    <name type="common">Green microalga</name>
    <dbReference type="NCBI Taxonomy" id="574566"/>
    <lineage>
        <taxon>Eukaryota</taxon>
        <taxon>Viridiplantae</taxon>
        <taxon>Chlorophyta</taxon>
        <taxon>core chlorophytes</taxon>
        <taxon>Trebouxiophyceae</taxon>
        <taxon>Trebouxiophyceae incertae sedis</taxon>
        <taxon>Coccomyxaceae</taxon>
        <taxon>Coccomyxa</taxon>
        <taxon>Coccomyxa subellipsoidea</taxon>
    </lineage>
</organism>
<proteinExistence type="predicted"/>
<feature type="region of interest" description="Disordered" evidence="1">
    <location>
        <begin position="36"/>
        <end position="140"/>
    </location>
</feature>
<dbReference type="KEGG" id="csl:COCSUDRAFT_43221"/>
<gene>
    <name evidence="3" type="ORF">COCSUDRAFT_43221</name>
</gene>
<evidence type="ECO:0000313" key="4">
    <source>
        <dbReference type="Proteomes" id="UP000007264"/>
    </source>
</evidence>
<evidence type="ECO:0000313" key="3">
    <source>
        <dbReference type="EMBL" id="EIE21509.1"/>
    </source>
</evidence>